<evidence type="ECO:0000313" key="3">
    <source>
        <dbReference type="Proteomes" id="UP000595278"/>
    </source>
</evidence>
<gene>
    <name evidence="2" type="ORF">JHT90_14475</name>
</gene>
<dbReference type="EMBL" id="CP067393">
    <property type="protein sequence ID" value="QQP87236.1"/>
    <property type="molecule type" value="Genomic_DNA"/>
</dbReference>
<dbReference type="Gene3D" id="1.25.40.10">
    <property type="entry name" value="Tetratricopeptide repeat domain"/>
    <property type="match status" value="1"/>
</dbReference>
<proteinExistence type="predicted"/>
<evidence type="ECO:0000313" key="2">
    <source>
        <dbReference type="EMBL" id="QQP87236.1"/>
    </source>
</evidence>
<dbReference type="Proteomes" id="UP000595278">
    <property type="component" value="Chromosome"/>
</dbReference>
<dbReference type="SUPFAM" id="SSF48452">
    <property type="entry name" value="TPR-like"/>
    <property type="match status" value="1"/>
</dbReference>
<sequence>MAVLVGCGINQPHSIPVVDASSPLSNKPNPLERNTTPTTTETSEEAIAQAVPQAVDEPIQPIAQQATNSVPTGIPLDNNTAASAPLDGAVLALLTTAGQQQEAGNLNEAAASAERAQRIAPSEPRVLYTLAVIRLKQGDAEVAEQLARRALSYTSADQSELRSNLWEVVAQAREKQGDQAGADQARQQKRARV</sequence>
<feature type="region of interest" description="Disordered" evidence="1">
    <location>
        <begin position="15"/>
        <end position="45"/>
    </location>
</feature>
<reference evidence="2 3" key="1">
    <citation type="submission" date="2021-01" db="EMBL/GenBank/DDBJ databases">
        <title>Entomomonas sp. F2A isolated from a house cricket (Acheta domesticus).</title>
        <authorList>
            <person name="Spergser J."/>
            <person name="Busse H.-J."/>
        </authorList>
    </citation>
    <scope>NUCLEOTIDE SEQUENCE [LARGE SCALE GENOMIC DNA]</scope>
    <source>
        <strain evidence="2 3">F2A</strain>
    </source>
</reference>
<dbReference type="InterPro" id="IPR011990">
    <property type="entry name" value="TPR-like_helical_dom_sf"/>
</dbReference>
<organism evidence="2 3">
    <name type="scientific">Entomomonas asaccharolytica</name>
    <dbReference type="NCBI Taxonomy" id="2785331"/>
    <lineage>
        <taxon>Bacteria</taxon>
        <taxon>Pseudomonadati</taxon>
        <taxon>Pseudomonadota</taxon>
        <taxon>Gammaproteobacteria</taxon>
        <taxon>Pseudomonadales</taxon>
        <taxon>Pseudomonadaceae</taxon>
        <taxon>Entomomonas</taxon>
    </lineage>
</organism>
<name>A0A974NI86_9GAMM</name>
<feature type="compositionally biased region" description="Polar residues" evidence="1">
    <location>
        <begin position="22"/>
        <end position="34"/>
    </location>
</feature>
<dbReference type="KEGG" id="eaz:JHT90_14475"/>
<dbReference type="AlphaFoldDB" id="A0A974NI86"/>
<feature type="region of interest" description="Disordered" evidence="1">
    <location>
        <begin position="173"/>
        <end position="193"/>
    </location>
</feature>
<protein>
    <recommendedName>
        <fullName evidence="4">Tetratricopeptide repeat protein</fullName>
    </recommendedName>
</protein>
<keyword evidence="3" id="KW-1185">Reference proteome</keyword>
<evidence type="ECO:0000256" key="1">
    <source>
        <dbReference type="SAM" id="MobiDB-lite"/>
    </source>
</evidence>
<accession>A0A974NI86</accession>
<evidence type="ECO:0008006" key="4">
    <source>
        <dbReference type="Google" id="ProtNLM"/>
    </source>
</evidence>